<protein>
    <recommendedName>
        <fullName evidence="7">Protein kinase domain-containing protein</fullName>
    </recommendedName>
</protein>
<sequence>MAPSRRNKSTKQAGLGNGKPSRSQPYPKPTSQPVVTEEDFFNPPEVEPENPEAALTQAAAPAPKIKVPRPPRVLSPSKHGVRPDPLKLTDLVAIRKLGAGSNGTMVAVKVKREESKVKTKHPLERQGSVMAVKIIPTKAVRMNEKGLLDSDIVIYRSAERRALWTLPWNPFIAGLISGFSDGLNLYQVQELAPCFSLAQRIAKRGVLPLSDIRFYFACLVLGLEFLHTWGVAHRDIKPDNLMLGSDGYLMITDFGHAAHFYDEGVWTTLGTMLYSPPEQLGYNEFAAEYWDGRLLPRISLDWWAAGVTLYEMATTMLSRGVNTEQQQKDLLKQLMHGELFYPDNFDADLKELIQGMLEPHPNKRFGLVLHEVVKGSESYVVNKDVRDDRFMSSVDWIAMKRRLLVSPYIPTPFPDYDKGTYHKGFLIQREMPGLQIERLPPHRDDYLREGARERRDEQVKHLLPP</sequence>
<keyword evidence="9" id="KW-1185">Reference proteome</keyword>
<feature type="domain" description="Protein kinase" evidence="7">
    <location>
        <begin position="91"/>
        <end position="380"/>
    </location>
</feature>
<dbReference type="GO" id="GO:0005524">
    <property type="term" value="F:ATP binding"/>
    <property type="evidence" value="ECO:0007669"/>
    <property type="project" value="UniProtKB-KW"/>
</dbReference>
<dbReference type="PROSITE" id="PS50011">
    <property type="entry name" value="PROTEIN_KINASE_DOM"/>
    <property type="match status" value="1"/>
</dbReference>
<dbReference type="OrthoDB" id="10252171at2759"/>
<dbReference type="InterPro" id="IPR011009">
    <property type="entry name" value="Kinase-like_dom_sf"/>
</dbReference>
<keyword evidence="2" id="KW-0808">Transferase</keyword>
<evidence type="ECO:0000256" key="5">
    <source>
        <dbReference type="ARBA" id="ARBA00022840"/>
    </source>
</evidence>
<dbReference type="InterPro" id="IPR008271">
    <property type="entry name" value="Ser/Thr_kinase_AS"/>
</dbReference>
<evidence type="ECO:0000256" key="6">
    <source>
        <dbReference type="SAM" id="MobiDB-lite"/>
    </source>
</evidence>
<dbReference type="GO" id="GO:0004674">
    <property type="term" value="F:protein serine/threonine kinase activity"/>
    <property type="evidence" value="ECO:0007669"/>
    <property type="project" value="UniProtKB-KW"/>
</dbReference>
<name>A0A4R0RPZ9_9APHY</name>
<dbReference type="AlphaFoldDB" id="A0A4R0RPZ9"/>
<dbReference type="EMBL" id="RWJN01000012">
    <property type="protein sequence ID" value="TCD70940.1"/>
    <property type="molecule type" value="Genomic_DNA"/>
</dbReference>
<feature type="compositionally biased region" description="Low complexity" evidence="6">
    <location>
        <begin position="51"/>
        <end position="63"/>
    </location>
</feature>
<dbReference type="InterPro" id="IPR000719">
    <property type="entry name" value="Prot_kinase_dom"/>
</dbReference>
<proteinExistence type="predicted"/>
<gene>
    <name evidence="8" type="ORF">EIP91_000846</name>
</gene>
<accession>A0A4R0RPZ9</accession>
<keyword evidence="4" id="KW-0418">Kinase</keyword>
<evidence type="ECO:0000256" key="1">
    <source>
        <dbReference type="ARBA" id="ARBA00022527"/>
    </source>
</evidence>
<organism evidence="8 9">
    <name type="scientific">Steccherinum ochraceum</name>
    <dbReference type="NCBI Taxonomy" id="92696"/>
    <lineage>
        <taxon>Eukaryota</taxon>
        <taxon>Fungi</taxon>
        <taxon>Dikarya</taxon>
        <taxon>Basidiomycota</taxon>
        <taxon>Agaricomycotina</taxon>
        <taxon>Agaricomycetes</taxon>
        <taxon>Polyporales</taxon>
        <taxon>Steccherinaceae</taxon>
        <taxon>Steccherinum</taxon>
    </lineage>
</organism>
<keyword evidence="3" id="KW-0547">Nucleotide-binding</keyword>
<dbReference type="Pfam" id="PF00069">
    <property type="entry name" value="Pkinase"/>
    <property type="match status" value="1"/>
</dbReference>
<evidence type="ECO:0000313" key="9">
    <source>
        <dbReference type="Proteomes" id="UP000292702"/>
    </source>
</evidence>
<dbReference type="Gene3D" id="1.10.510.10">
    <property type="entry name" value="Transferase(Phosphotransferase) domain 1"/>
    <property type="match status" value="1"/>
</dbReference>
<dbReference type="Proteomes" id="UP000292702">
    <property type="component" value="Unassembled WGS sequence"/>
</dbReference>
<feature type="compositionally biased region" description="Acidic residues" evidence="6">
    <location>
        <begin position="36"/>
        <end position="50"/>
    </location>
</feature>
<evidence type="ECO:0000259" key="7">
    <source>
        <dbReference type="PROSITE" id="PS50011"/>
    </source>
</evidence>
<evidence type="ECO:0000313" key="8">
    <source>
        <dbReference type="EMBL" id="TCD70940.1"/>
    </source>
</evidence>
<keyword evidence="1" id="KW-0723">Serine/threonine-protein kinase</keyword>
<feature type="region of interest" description="Disordered" evidence="6">
    <location>
        <begin position="1"/>
        <end position="81"/>
    </location>
</feature>
<feature type="compositionally biased region" description="Polar residues" evidence="6">
    <location>
        <begin position="20"/>
        <end position="34"/>
    </location>
</feature>
<dbReference type="SUPFAM" id="SSF56112">
    <property type="entry name" value="Protein kinase-like (PK-like)"/>
    <property type="match status" value="1"/>
</dbReference>
<reference evidence="8 9" key="1">
    <citation type="submission" date="2018-11" db="EMBL/GenBank/DDBJ databases">
        <title>Genome assembly of Steccherinum ochraceum LE-BIN_3174, the white-rot fungus of the Steccherinaceae family (The Residual Polyporoid clade, Polyporales, Basidiomycota).</title>
        <authorList>
            <person name="Fedorova T.V."/>
            <person name="Glazunova O.A."/>
            <person name="Landesman E.O."/>
            <person name="Moiseenko K.V."/>
            <person name="Psurtseva N.V."/>
            <person name="Savinova O.S."/>
            <person name="Shakhova N.V."/>
            <person name="Tyazhelova T.V."/>
            <person name="Vasina D.V."/>
        </authorList>
    </citation>
    <scope>NUCLEOTIDE SEQUENCE [LARGE SCALE GENOMIC DNA]</scope>
    <source>
        <strain evidence="8 9">LE-BIN_3174</strain>
    </source>
</reference>
<dbReference type="SMART" id="SM00220">
    <property type="entry name" value="S_TKc"/>
    <property type="match status" value="1"/>
</dbReference>
<evidence type="ECO:0000256" key="3">
    <source>
        <dbReference type="ARBA" id="ARBA00022741"/>
    </source>
</evidence>
<dbReference type="PANTHER" id="PTHR24351">
    <property type="entry name" value="RIBOSOMAL PROTEIN S6 KINASE"/>
    <property type="match status" value="1"/>
</dbReference>
<dbReference type="STRING" id="92696.A0A4R0RPZ9"/>
<comment type="caution">
    <text evidence="8">The sequence shown here is derived from an EMBL/GenBank/DDBJ whole genome shotgun (WGS) entry which is preliminary data.</text>
</comment>
<dbReference type="PROSITE" id="PS00108">
    <property type="entry name" value="PROTEIN_KINASE_ST"/>
    <property type="match status" value="1"/>
</dbReference>
<dbReference type="Gene3D" id="3.30.200.20">
    <property type="entry name" value="Phosphorylase Kinase, domain 1"/>
    <property type="match status" value="1"/>
</dbReference>
<evidence type="ECO:0000256" key="2">
    <source>
        <dbReference type="ARBA" id="ARBA00022679"/>
    </source>
</evidence>
<keyword evidence="5" id="KW-0067">ATP-binding</keyword>
<evidence type="ECO:0000256" key="4">
    <source>
        <dbReference type="ARBA" id="ARBA00022777"/>
    </source>
</evidence>